<protein>
    <submittedName>
        <fullName evidence="2">Uncharacterized protein</fullName>
    </submittedName>
</protein>
<feature type="compositionally biased region" description="Basic and acidic residues" evidence="1">
    <location>
        <begin position="78"/>
        <end position="90"/>
    </location>
</feature>
<sequence>MACRSHRPEARGGEERAGERGAQDLNWRQVGAECWGAGSETTARHLGDQRRELFLQGIGGEGWAFCSPAEPQQSLVQHRKDPSDTTRPRDSSPCLSARFQPRGAGANAQAWSKLGPGRPWRGPTSGRALPPVPRPLLSPRCLVSVPGHPWLFAKASRFIRPNRVWDEARERSARTRNVFSPLRPPERRRKVPTKEATPLRLTLSLRGASALCLPPPPPPPAKSP</sequence>
<comment type="caution">
    <text evidence="2">The sequence shown here is derived from an EMBL/GenBank/DDBJ whole genome shotgun (WGS) entry which is preliminary data.</text>
</comment>
<keyword evidence="3" id="KW-1185">Reference proteome</keyword>
<organism evidence="2 3">
    <name type="scientific">Myotis myotis</name>
    <name type="common">Greater mouse-eared bat</name>
    <name type="synonym">Vespertilio myotis</name>
    <dbReference type="NCBI Taxonomy" id="51298"/>
    <lineage>
        <taxon>Eukaryota</taxon>
        <taxon>Metazoa</taxon>
        <taxon>Chordata</taxon>
        <taxon>Craniata</taxon>
        <taxon>Vertebrata</taxon>
        <taxon>Euteleostomi</taxon>
        <taxon>Mammalia</taxon>
        <taxon>Eutheria</taxon>
        <taxon>Laurasiatheria</taxon>
        <taxon>Chiroptera</taxon>
        <taxon>Yangochiroptera</taxon>
        <taxon>Vespertilionidae</taxon>
        <taxon>Myotis</taxon>
    </lineage>
</organism>
<gene>
    <name evidence="2" type="ORF">mMyoMyo1_010111</name>
</gene>
<feature type="region of interest" description="Disordered" evidence="1">
    <location>
        <begin position="1"/>
        <end position="25"/>
    </location>
</feature>
<dbReference type="AlphaFoldDB" id="A0A7J7S2V3"/>
<feature type="compositionally biased region" description="Basic and acidic residues" evidence="1">
    <location>
        <begin position="1"/>
        <end position="22"/>
    </location>
</feature>
<dbReference type="EMBL" id="JABWUV010000020">
    <property type="protein sequence ID" value="KAF6282475.1"/>
    <property type="molecule type" value="Genomic_DNA"/>
</dbReference>
<proteinExistence type="predicted"/>
<reference evidence="2 3" key="1">
    <citation type="journal article" date="2020" name="Nature">
        <title>Six reference-quality genomes reveal evolution of bat adaptations.</title>
        <authorList>
            <person name="Jebb D."/>
            <person name="Huang Z."/>
            <person name="Pippel M."/>
            <person name="Hughes G.M."/>
            <person name="Lavrichenko K."/>
            <person name="Devanna P."/>
            <person name="Winkler S."/>
            <person name="Jermiin L.S."/>
            <person name="Skirmuntt E.C."/>
            <person name="Katzourakis A."/>
            <person name="Burkitt-Gray L."/>
            <person name="Ray D.A."/>
            <person name="Sullivan K.A.M."/>
            <person name="Roscito J.G."/>
            <person name="Kirilenko B.M."/>
            <person name="Davalos L.M."/>
            <person name="Corthals A.P."/>
            <person name="Power M.L."/>
            <person name="Jones G."/>
            <person name="Ransome R.D."/>
            <person name="Dechmann D.K.N."/>
            <person name="Locatelli A.G."/>
            <person name="Puechmaille S.J."/>
            <person name="Fedrigo O."/>
            <person name="Jarvis E.D."/>
            <person name="Hiller M."/>
            <person name="Vernes S.C."/>
            <person name="Myers E.W."/>
            <person name="Teeling E.C."/>
        </authorList>
    </citation>
    <scope>NUCLEOTIDE SEQUENCE [LARGE SCALE GENOMIC DNA]</scope>
    <source>
        <strain evidence="2">MMyoMyo1</strain>
        <tissue evidence="2">Flight muscle</tissue>
    </source>
</reference>
<feature type="region of interest" description="Disordered" evidence="1">
    <location>
        <begin position="169"/>
        <end position="197"/>
    </location>
</feature>
<accession>A0A7J7S2V3</accession>
<dbReference type="Proteomes" id="UP000527355">
    <property type="component" value="Unassembled WGS sequence"/>
</dbReference>
<evidence type="ECO:0000313" key="3">
    <source>
        <dbReference type="Proteomes" id="UP000527355"/>
    </source>
</evidence>
<evidence type="ECO:0000256" key="1">
    <source>
        <dbReference type="SAM" id="MobiDB-lite"/>
    </source>
</evidence>
<name>A0A7J7S2V3_MYOMY</name>
<feature type="region of interest" description="Disordered" evidence="1">
    <location>
        <begin position="70"/>
        <end position="127"/>
    </location>
</feature>
<evidence type="ECO:0000313" key="2">
    <source>
        <dbReference type="EMBL" id="KAF6282475.1"/>
    </source>
</evidence>